<dbReference type="SUPFAM" id="SSF56672">
    <property type="entry name" value="DNA/RNA polymerases"/>
    <property type="match status" value="1"/>
</dbReference>
<keyword evidence="2" id="KW-0808">Transferase</keyword>
<dbReference type="EMBL" id="JABWDY010001639">
    <property type="protein sequence ID" value="KAF5207262.1"/>
    <property type="molecule type" value="Genomic_DNA"/>
</dbReference>
<keyword evidence="2" id="KW-0695">RNA-directed DNA polymerase</keyword>
<dbReference type="AlphaFoldDB" id="A0A7J6XFN5"/>
<organism evidence="2 3">
    <name type="scientific">Thalictrum thalictroides</name>
    <name type="common">Rue-anemone</name>
    <name type="synonym">Anemone thalictroides</name>
    <dbReference type="NCBI Taxonomy" id="46969"/>
    <lineage>
        <taxon>Eukaryota</taxon>
        <taxon>Viridiplantae</taxon>
        <taxon>Streptophyta</taxon>
        <taxon>Embryophyta</taxon>
        <taxon>Tracheophyta</taxon>
        <taxon>Spermatophyta</taxon>
        <taxon>Magnoliopsida</taxon>
        <taxon>Ranunculales</taxon>
        <taxon>Ranunculaceae</taxon>
        <taxon>Thalictroideae</taxon>
        <taxon>Thalictrum</taxon>
    </lineage>
</organism>
<feature type="non-terminal residue" evidence="2">
    <location>
        <position position="292"/>
    </location>
</feature>
<keyword evidence="3" id="KW-1185">Reference proteome</keyword>
<dbReference type="Pfam" id="PF00078">
    <property type="entry name" value="RVT_1"/>
    <property type="match status" value="1"/>
</dbReference>
<gene>
    <name evidence="2" type="ORF">FRX31_003151</name>
</gene>
<keyword evidence="2" id="KW-0548">Nucleotidyltransferase</keyword>
<dbReference type="GO" id="GO:0003964">
    <property type="term" value="F:RNA-directed DNA polymerase activity"/>
    <property type="evidence" value="ECO:0007669"/>
    <property type="project" value="UniProtKB-KW"/>
</dbReference>
<evidence type="ECO:0000259" key="1">
    <source>
        <dbReference type="Pfam" id="PF00078"/>
    </source>
</evidence>
<feature type="domain" description="Reverse transcriptase" evidence="1">
    <location>
        <begin position="169"/>
        <end position="280"/>
    </location>
</feature>
<accession>A0A7J6XFN5</accession>
<dbReference type="InterPro" id="IPR000477">
    <property type="entry name" value="RT_dom"/>
</dbReference>
<sequence>REAWRKFVTETGNAEPWGPVFKWLKVGGVRPSECLPAAIRKTDGTFTKSLRETGEKLMDTLVPEDSQDGESPQQIEARAETGIAVGSLTLTSENLENIPLCEIEEVKRAIWRMAPNKSPGLDGITAKILRQAWPVIAEDITHVFNNCLRAKKFPSIWKKAGLVVIKKSPEKDPSEAKSYRPISLLPVISKALEHVIVDRIRQETDANMSRRQFGFTKNLSTIDAIHHATDWAKTRHVKYVHAIFLDISGAFDCLWWPQLVQDMSFAGCSSELIELTKSYLDGRQSEMTIGDQ</sequence>
<reference evidence="2 3" key="1">
    <citation type="submission" date="2020-06" db="EMBL/GenBank/DDBJ databases">
        <title>Transcriptomic and genomic resources for Thalictrum thalictroides and T. hernandezii: Facilitating candidate gene discovery in an emerging model plant lineage.</title>
        <authorList>
            <person name="Arias T."/>
            <person name="Riano-Pachon D.M."/>
            <person name="Di Stilio V.S."/>
        </authorList>
    </citation>
    <scope>NUCLEOTIDE SEQUENCE [LARGE SCALE GENOMIC DNA]</scope>
    <source>
        <strain evidence="3">cv. WT478/WT964</strain>
        <tissue evidence="2">Leaves</tissue>
    </source>
</reference>
<protein>
    <submittedName>
        <fullName evidence="2">Reverse transcriptase</fullName>
    </submittedName>
</protein>
<evidence type="ECO:0000313" key="3">
    <source>
        <dbReference type="Proteomes" id="UP000554482"/>
    </source>
</evidence>
<dbReference type="Proteomes" id="UP000554482">
    <property type="component" value="Unassembled WGS sequence"/>
</dbReference>
<dbReference type="PANTHER" id="PTHR19446">
    <property type="entry name" value="REVERSE TRANSCRIPTASES"/>
    <property type="match status" value="1"/>
</dbReference>
<name>A0A7J6XFN5_THATH</name>
<dbReference type="CDD" id="cd01650">
    <property type="entry name" value="RT_nLTR_like"/>
    <property type="match status" value="1"/>
</dbReference>
<comment type="caution">
    <text evidence="2">The sequence shown here is derived from an EMBL/GenBank/DDBJ whole genome shotgun (WGS) entry which is preliminary data.</text>
</comment>
<evidence type="ECO:0000313" key="2">
    <source>
        <dbReference type="EMBL" id="KAF5207262.1"/>
    </source>
</evidence>
<dbReference type="InterPro" id="IPR043502">
    <property type="entry name" value="DNA/RNA_pol_sf"/>
</dbReference>
<dbReference type="OrthoDB" id="6627828at2759"/>
<proteinExistence type="predicted"/>
<feature type="non-terminal residue" evidence="2">
    <location>
        <position position="1"/>
    </location>
</feature>